<reference evidence="1" key="1">
    <citation type="submission" date="2009-01" db="EMBL/GenBank/DDBJ databases">
        <title>Complete sequence of chromosome Cyanothece sp. PCC 7425.</title>
        <authorList>
            <consortium name="US DOE Joint Genome Institute"/>
            <person name="Lucas S."/>
            <person name="Copeland A."/>
            <person name="Lapidus A."/>
            <person name="Glavina del Rio T."/>
            <person name="Dalin E."/>
            <person name="Tice H."/>
            <person name="Bruce D."/>
            <person name="Goodwin L."/>
            <person name="Pitluck S."/>
            <person name="Sims D."/>
            <person name="Meineke L."/>
            <person name="Brettin T."/>
            <person name="Detter J.C."/>
            <person name="Han C."/>
            <person name="Larimer F."/>
            <person name="Land M."/>
            <person name="Hauser L."/>
            <person name="Kyrpides N."/>
            <person name="Ovchinnikova G."/>
            <person name="Liberton M."/>
            <person name="Stoeckel J."/>
            <person name="Banerjee A."/>
            <person name="Singh A."/>
            <person name="Page L."/>
            <person name="Sato H."/>
            <person name="Zhao L."/>
            <person name="Sherman L."/>
            <person name="Pakrasi H."/>
            <person name="Richardson P."/>
        </authorList>
    </citation>
    <scope>NUCLEOTIDE SEQUENCE</scope>
    <source>
        <strain evidence="1">PCC 7425</strain>
    </source>
</reference>
<dbReference type="HOGENOM" id="CLU_3396094_0_0_3"/>
<proteinExistence type="predicted"/>
<name>B8HLG5_CYAP4</name>
<protein>
    <submittedName>
        <fullName evidence="1">Uncharacterized protein</fullName>
    </submittedName>
</protein>
<organism evidence="1">
    <name type="scientific">Cyanothece sp. (strain PCC 7425 / ATCC 29141)</name>
    <dbReference type="NCBI Taxonomy" id="395961"/>
    <lineage>
        <taxon>Bacteria</taxon>
        <taxon>Bacillati</taxon>
        <taxon>Cyanobacteriota</taxon>
        <taxon>Cyanophyceae</taxon>
        <taxon>Gomontiellales</taxon>
        <taxon>Cyanothecaceae</taxon>
        <taxon>Cyanothece</taxon>
    </lineage>
</organism>
<dbReference type="STRING" id="395961.Cyan7425_4725"/>
<gene>
    <name evidence="1" type="ordered locus">Cyan7425_4725</name>
</gene>
<evidence type="ECO:0000313" key="1">
    <source>
        <dbReference type="EMBL" id="ACL47030.1"/>
    </source>
</evidence>
<accession>B8HLG5</accession>
<dbReference type="EMBL" id="CP001344">
    <property type="protein sequence ID" value="ACL47030.1"/>
    <property type="molecule type" value="Genomic_DNA"/>
</dbReference>
<dbReference type="AlphaFoldDB" id="B8HLG5"/>
<dbReference type="KEGG" id="cyn:Cyan7425_4725"/>
<sequence length="31" mass="3739">MFKKNSWTMDFRRLAIALLVKGIEQLKRLQC</sequence>